<keyword evidence="2" id="KW-1185">Reference proteome</keyword>
<name>A0ACC6MQ93_MYCPF</name>
<sequence length="393" mass="44116">MSGKRKKYTREFREQAARLVIETGRPIAHVAAEIGVGEQLLGRWVRQARDDDDNGAVLDADERAELERLRKENAELRLDRQFLKKAAGLLRLRTEPVDAYVLIEAEKATYAITRMCELLEVSRSGFYKWRKTQAGGPSAAACRRAELDAKVAAFHKASDGVYGAPRILADLREGGETVSRKTVAASMRRQGLAGVSPRTFAPVTTIVDLDAPVPKDLVKRHFDAGRLDRVWTSDITYLRTGEGWLYLCAVRDGCSRRVIGWAIDEHMRTDLVEAAVAMAVAMRGELAEQVVLHADRGCQFTSAQLARFAHDHNLARSVGRTGVCWDNAQQESFWATLKVEFYDRYLWPTQAAAKLAVGDWIERVYNRRRRHSAIGMICPVDYENRITQTAQAA</sequence>
<dbReference type="Proteomes" id="UP001289645">
    <property type="component" value="Unassembled WGS sequence"/>
</dbReference>
<protein>
    <submittedName>
        <fullName evidence="1">IS3 family transposase</fullName>
    </submittedName>
</protein>
<proteinExistence type="predicted"/>
<reference evidence="1 2" key="1">
    <citation type="journal article" date="2021" name="Chemosphere">
        <title>Bioballs carrying a syntrophic Rhodococcus and Mycolicibacterium consortium for simultaneous sorption and biodegradation of fuel oil in contaminated freshwater.</title>
        <authorList>
            <person name="Naloka K."/>
            <person name="Polrit D."/>
            <person name="Muangchinda C."/>
            <person name="Thoetkiattikul H."/>
            <person name="Pinyakong O."/>
        </authorList>
    </citation>
    <scope>NUCLEOTIDE SEQUENCE [LARGE SCALE GENOMIC DNA]</scope>
    <source>
        <strain evidence="1 2">J101</strain>
    </source>
</reference>
<organism evidence="1 2">
    <name type="scientific">Mycolicibacterium parafortuitum</name>
    <name type="common">Mycobacterium parafortuitum</name>
    <dbReference type="NCBI Taxonomy" id="39692"/>
    <lineage>
        <taxon>Bacteria</taxon>
        <taxon>Bacillati</taxon>
        <taxon>Actinomycetota</taxon>
        <taxon>Actinomycetes</taxon>
        <taxon>Mycobacteriales</taxon>
        <taxon>Mycobacteriaceae</taxon>
        <taxon>Mycolicibacterium</taxon>
    </lineage>
</organism>
<comment type="caution">
    <text evidence="1">The sequence shown here is derived from an EMBL/GenBank/DDBJ whole genome shotgun (WGS) entry which is preliminary data.</text>
</comment>
<dbReference type="EMBL" id="JAOXLN010000085">
    <property type="protein sequence ID" value="MDZ5089174.1"/>
    <property type="molecule type" value="Genomic_DNA"/>
</dbReference>
<accession>A0ACC6MQ93</accession>
<evidence type="ECO:0000313" key="2">
    <source>
        <dbReference type="Proteomes" id="UP001289645"/>
    </source>
</evidence>
<gene>
    <name evidence="1" type="ORF">OHX15_27660</name>
</gene>
<evidence type="ECO:0000313" key="1">
    <source>
        <dbReference type="EMBL" id="MDZ5089174.1"/>
    </source>
</evidence>